<evidence type="ECO:0000256" key="4">
    <source>
        <dbReference type="ARBA" id="ARBA00022679"/>
    </source>
</evidence>
<evidence type="ECO:0000256" key="3">
    <source>
        <dbReference type="ARBA" id="ARBA00022676"/>
    </source>
</evidence>
<feature type="transmembrane region" description="Helical" evidence="9">
    <location>
        <begin position="338"/>
        <end position="356"/>
    </location>
</feature>
<evidence type="ECO:0000256" key="6">
    <source>
        <dbReference type="ARBA" id="ARBA00022989"/>
    </source>
</evidence>
<evidence type="ECO:0000313" key="12">
    <source>
        <dbReference type="Proteomes" id="UP000305888"/>
    </source>
</evidence>
<feature type="transmembrane region" description="Helical" evidence="9">
    <location>
        <begin position="104"/>
        <end position="126"/>
    </location>
</feature>
<gene>
    <name evidence="11" type="ORF">FDP22_02615</name>
</gene>
<evidence type="ECO:0000256" key="8">
    <source>
        <dbReference type="SAM" id="MobiDB-lite"/>
    </source>
</evidence>
<accession>A0A5B8FWB4</accession>
<feature type="transmembrane region" description="Helical" evidence="9">
    <location>
        <begin position="282"/>
        <end position="306"/>
    </location>
</feature>
<proteinExistence type="predicted"/>
<reference evidence="11 12" key="1">
    <citation type="submission" date="2019-06" db="EMBL/GenBank/DDBJ databases">
        <title>Genome sequence of Rhodobacteraceae bacterium D4M1.</title>
        <authorList>
            <person name="Cao J."/>
        </authorList>
    </citation>
    <scope>NUCLEOTIDE SEQUENCE [LARGE SCALE GENOMIC DNA]</scope>
    <source>
        <strain evidence="11 12">D4M1</strain>
    </source>
</reference>
<evidence type="ECO:0000313" key="11">
    <source>
        <dbReference type="EMBL" id="QDL90779.1"/>
    </source>
</evidence>
<evidence type="ECO:0000256" key="1">
    <source>
        <dbReference type="ARBA" id="ARBA00004651"/>
    </source>
</evidence>
<dbReference type="PANTHER" id="PTHR33908">
    <property type="entry name" value="MANNOSYLTRANSFERASE YKCB-RELATED"/>
    <property type="match status" value="1"/>
</dbReference>
<keyword evidence="7 9" id="KW-0472">Membrane</keyword>
<name>A0A5B8FWB4_9RHOB</name>
<dbReference type="RefSeq" id="WP_138576457.1">
    <property type="nucleotide sequence ID" value="NZ_CP040818.1"/>
</dbReference>
<feature type="transmembrane region" description="Helical" evidence="9">
    <location>
        <begin position="368"/>
        <end position="388"/>
    </location>
</feature>
<feature type="transmembrane region" description="Helical" evidence="9">
    <location>
        <begin position="27"/>
        <end position="45"/>
    </location>
</feature>
<keyword evidence="5 9" id="KW-0812">Transmembrane</keyword>
<keyword evidence="4 11" id="KW-0808">Transferase</keyword>
<dbReference type="GO" id="GO:0000030">
    <property type="term" value="F:mannosyltransferase activity"/>
    <property type="evidence" value="ECO:0007669"/>
    <property type="project" value="InterPro"/>
</dbReference>
<keyword evidence="2" id="KW-1003">Cell membrane</keyword>
<evidence type="ECO:0000259" key="10">
    <source>
        <dbReference type="Pfam" id="PF02366"/>
    </source>
</evidence>
<keyword evidence="3" id="KW-0328">Glycosyltransferase</keyword>
<dbReference type="PANTHER" id="PTHR33908:SF3">
    <property type="entry name" value="UNDECAPRENYL PHOSPHATE-ALPHA-4-AMINO-4-DEOXY-L-ARABINOSE ARABINOSYL TRANSFERASE"/>
    <property type="match status" value="1"/>
</dbReference>
<evidence type="ECO:0000256" key="2">
    <source>
        <dbReference type="ARBA" id="ARBA00022475"/>
    </source>
</evidence>
<keyword evidence="12" id="KW-1185">Reference proteome</keyword>
<evidence type="ECO:0000256" key="5">
    <source>
        <dbReference type="ARBA" id="ARBA00022692"/>
    </source>
</evidence>
<evidence type="ECO:0000256" key="7">
    <source>
        <dbReference type="ARBA" id="ARBA00023136"/>
    </source>
</evidence>
<dbReference type="GO" id="GO:0006493">
    <property type="term" value="P:protein O-linked glycosylation"/>
    <property type="evidence" value="ECO:0007669"/>
    <property type="project" value="InterPro"/>
</dbReference>
<evidence type="ECO:0000256" key="9">
    <source>
        <dbReference type="SAM" id="Phobius"/>
    </source>
</evidence>
<feature type="compositionally biased region" description="Pro residues" evidence="8">
    <location>
        <begin position="568"/>
        <end position="580"/>
    </location>
</feature>
<dbReference type="Proteomes" id="UP000305888">
    <property type="component" value="Chromosome"/>
</dbReference>
<feature type="transmembrane region" description="Helical" evidence="9">
    <location>
        <begin position="400"/>
        <end position="419"/>
    </location>
</feature>
<dbReference type="OrthoDB" id="9810951at2"/>
<dbReference type="GO" id="GO:0016763">
    <property type="term" value="F:pentosyltransferase activity"/>
    <property type="evidence" value="ECO:0007669"/>
    <property type="project" value="TreeGrafter"/>
</dbReference>
<comment type="subcellular location">
    <subcellularLocation>
        <location evidence="1">Cell membrane</location>
        <topology evidence="1">Multi-pass membrane protein</topology>
    </subcellularLocation>
</comment>
<dbReference type="InterPro" id="IPR003342">
    <property type="entry name" value="ArnT-like_N"/>
</dbReference>
<feature type="transmembrane region" description="Helical" evidence="9">
    <location>
        <begin position="313"/>
        <end position="332"/>
    </location>
</feature>
<dbReference type="GO" id="GO:0005886">
    <property type="term" value="C:plasma membrane"/>
    <property type="evidence" value="ECO:0007669"/>
    <property type="project" value="UniProtKB-SubCell"/>
</dbReference>
<dbReference type="GO" id="GO:0010041">
    <property type="term" value="P:response to iron(III) ion"/>
    <property type="evidence" value="ECO:0007669"/>
    <property type="project" value="TreeGrafter"/>
</dbReference>
<dbReference type="Pfam" id="PF02366">
    <property type="entry name" value="PMT"/>
    <property type="match status" value="1"/>
</dbReference>
<organism evidence="11 12">
    <name type="scientific">Paroceanicella profunda</name>
    <dbReference type="NCBI Taxonomy" id="2579971"/>
    <lineage>
        <taxon>Bacteria</taxon>
        <taxon>Pseudomonadati</taxon>
        <taxon>Pseudomonadota</taxon>
        <taxon>Alphaproteobacteria</taxon>
        <taxon>Rhodobacterales</taxon>
        <taxon>Paracoccaceae</taxon>
        <taxon>Paroceanicella</taxon>
    </lineage>
</organism>
<feature type="domain" description="ArnT-like N-terminal" evidence="10">
    <location>
        <begin position="54"/>
        <end position="248"/>
    </location>
</feature>
<protein>
    <submittedName>
        <fullName evidence="11">Glycosyltransferase family 39 protein</fullName>
    </submittedName>
</protein>
<dbReference type="EMBL" id="CP040818">
    <property type="protein sequence ID" value="QDL90779.1"/>
    <property type="molecule type" value="Genomic_DNA"/>
</dbReference>
<feature type="region of interest" description="Disordered" evidence="8">
    <location>
        <begin position="557"/>
        <end position="592"/>
    </location>
</feature>
<dbReference type="KEGG" id="ppru:FDP22_02615"/>
<dbReference type="AlphaFoldDB" id="A0A5B8FWB4"/>
<dbReference type="GO" id="GO:0009103">
    <property type="term" value="P:lipopolysaccharide biosynthetic process"/>
    <property type="evidence" value="ECO:0007669"/>
    <property type="project" value="TreeGrafter"/>
</dbReference>
<feature type="transmembrane region" description="Helical" evidence="9">
    <location>
        <begin position="132"/>
        <end position="149"/>
    </location>
</feature>
<feature type="transmembrane region" description="Helical" evidence="9">
    <location>
        <begin position="426"/>
        <end position="446"/>
    </location>
</feature>
<feature type="transmembrane region" description="Helical" evidence="9">
    <location>
        <begin position="228"/>
        <end position="250"/>
    </location>
</feature>
<feature type="transmembrane region" description="Helical" evidence="9">
    <location>
        <begin position="187"/>
        <end position="216"/>
    </location>
</feature>
<dbReference type="InterPro" id="IPR050297">
    <property type="entry name" value="LipidA_mod_glycosyltrf_83"/>
</dbReference>
<keyword evidence="6 9" id="KW-1133">Transmembrane helix</keyword>
<sequence length="592" mass="62772">MQGLPGRIETAALAALGWAEASAPRRAALIGLLALLTLLPGLAALPPTDRDESRFVQASRQMIETGDLIDIRFQDEPRWKKPAGIYWLQAASASAFGGAQAPVWAYRLPSALAVFLAGLLTIWTLLPLAGQRAATLAGAMVSTALLVVVEGHIAKTDATLLACVMLAQGALARIRTRAVTRFDWRHLLFWGALGLGVLVKGPVILLSAGGTLLWLTVTERAPRRLLELKPLPGFGLLILLTLPWAVAIWLRTGGAFFDEAVGTDLLGKVTAGAEKHWGPPGYYLATVWGTFWPWTPLALFAAPFVWRARASTAMRFLLGWALPFWLVFALVSTKLPHYILPILPALAGMIALWATAPDRAVPGRLRPLFAAGLFALVGGLLGLAGLIGPTVLEGTVSAPGVLLALLALGAVALGARAIARMQVHAYIGSALIAGLCLYASILQYTLPALHSVFLSPRLAEARARFDACTDRPLVSVGYREPSLVVAGGTDTMLADAGEAADLLRSQDGWLVFFEESRGFALDRFIAEQNLPLTTLQTIHGFNYNRGKPTTLHLVARPGDPRLAGCTPAPAPRADAPPPGPDATGAAIQPPSG</sequence>